<reference evidence="1 2" key="1">
    <citation type="submission" date="2016-10" db="EMBL/GenBank/DDBJ databases">
        <authorList>
            <person name="de Groot N.N."/>
        </authorList>
    </citation>
    <scope>NUCLEOTIDE SEQUENCE [LARGE SCALE GENOMIC DNA]</scope>
    <source>
        <strain evidence="1 2">CGMCC 1.10959</strain>
    </source>
</reference>
<gene>
    <name evidence="1" type="ORF">SAMN05216236_11887</name>
</gene>
<keyword evidence="2" id="KW-1185">Reference proteome</keyword>
<protein>
    <submittedName>
        <fullName evidence="1">Uncharacterized protein</fullName>
    </submittedName>
</protein>
<dbReference type="Proteomes" id="UP000182466">
    <property type="component" value="Unassembled WGS sequence"/>
</dbReference>
<accession>A0A1I7CPW3</accession>
<dbReference type="EMBL" id="FPAW01000018">
    <property type="protein sequence ID" value="SFU01475.1"/>
    <property type="molecule type" value="Genomic_DNA"/>
</dbReference>
<dbReference type="STRING" id="999627.SAMN05216236_11887"/>
<proteinExistence type="predicted"/>
<organism evidence="1 2">
    <name type="scientific">Sedimentitalea nanhaiensis</name>
    <dbReference type="NCBI Taxonomy" id="999627"/>
    <lineage>
        <taxon>Bacteria</taxon>
        <taxon>Pseudomonadati</taxon>
        <taxon>Pseudomonadota</taxon>
        <taxon>Alphaproteobacteria</taxon>
        <taxon>Rhodobacterales</taxon>
        <taxon>Paracoccaceae</taxon>
        <taxon>Sedimentitalea</taxon>
    </lineage>
</organism>
<sequence length="66" mass="6863">MIRMFCACMLMLPLIGCGVDGEPIPPAPKPEKKSGIRVSGEARAGIAITRGAVTPLWSLPSSDPNG</sequence>
<dbReference type="RefSeq" id="WP_027263285.1">
    <property type="nucleotide sequence ID" value="NZ_FPAW01000018.1"/>
</dbReference>
<evidence type="ECO:0000313" key="1">
    <source>
        <dbReference type="EMBL" id="SFU01475.1"/>
    </source>
</evidence>
<dbReference type="AlphaFoldDB" id="A0A1I7CPW3"/>
<name>A0A1I7CPW3_9RHOB</name>
<evidence type="ECO:0000313" key="2">
    <source>
        <dbReference type="Proteomes" id="UP000182466"/>
    </source>
</evidence>